<accession>A0A292PX47</accession>
<sequence>MIGVYIGDRKTTKSSTPYHPDKLRLPNLRPSLWPSAFLLPPPSFRRTHVPKDPRRVPRSKRFPEKAYPRRCAPEAISLPKTKRTPEDYAIRQAIVRACRAVSRDFQHPVGMLVPSPLLCRCDAGLAQGWRRGGAA</sequence>
<evidence type="ECO:0000313" key="3">
    <source>
        <dbReference type="Proteomes" id="UP001412239"/>
    </source>
</evidence>
<feature type="region of interest" description="Disordered" evidence="1">
    <location>
        <begin position="44"/>
        <end position="64"/>
    </location>
</feature>
<protein>
    <submittedName>
        <fullName evidence="2">Uncharacterized protein</fullName>
    </submittedName>
</protein>
<organism evidence="2 3">
    <name type="scientific">Tuber aestivum</name>
    <name type="common">summer truffle</name>
    <dbReference type="NCBI Taxonomy" id="59557"/>
    <lineage>
        <taxon>Eukaryota</taxon>
        <taxon>Fungi</taxon>
        <taxon>Dikarya</taxon>
        <taxon>Ascomycota</taxon>
        <taxon>Pezizomycotina</taxon>
        <taxon>Pezizomycetes</taxon>
        <taxon>Pezizales</taxon>
        <taxon>Tuberaceae</taxon>
        <taxon>Tuber</taxon>
    </lineage>
</organism>
<proteinExistence type="predicted"/>
<keyword evidence="3" id="KW-1185">Reference proteome</keyword>
<feature type="compositionally biased region" description="Basic and acidic residues" evidence="1">
    <location>
        <begin position="49"/>
        <end position="64"/>
    </location>
</feature>
<evidence type="ECO:0000256" key="1">
    <source>
        <dbReference type="SAM" id="MobiDB-lite"/>
    </source>
</evidence>
<dbReference type="EMBL" id="LN891024">
    <property type="protein sequence ID" value="CUS11361.1"/>
    <property type="molecule type" value="Genomic_DNA"/>
</dbReference>
<gene>
    <name evidence="2" type="ORF">GSTUAT00004563001</name>
</gene>
<evidence type="ECO:0000313" key="2">
    <source>
        <dbReference type="EMBL" id="CUS11361.1"/>
    </source>
</evidence>
<reference evidence="2" key="1">
    <citation type="submission" date="2015-10" db="EMBL/GenBank/DDBJ databases">
        <authorList>
            <person name="Regsiter A."/>
            <person name="william w."/>
        </authorList>
    </citation>
    <scope>NUCLEOTIDE SEQUENCE</scope>
    <source>
        <strain evidence="2">Montdore</strain>
    </source>
</reference>
<dbReference type="AlphaFoldDB" id="A0A292PX47"/>
<dbReference type="Proteomes" id="UP001412239">
    <property type="component" value="Unassembled WGS sequence"/>
</dbReference>
<name>A0A292PX47_9PEZI</name>